<sequence>MKKTIMAMSVIGGLSALALQASAESADMMQLAEQKQCMTCHALDHDMPKAPSFTSIAKKYPDSALEVLAGKVRNGGEGHWGAAPMPSAGARVDVTDEESRQLVAWILNMRQDGKQ</sequence>
<keyword evidence="7" id="KW-1185">Reference proteome</keyword>
<keyword evidence="4" id="KW-0732">Signal</keyword>
<feature type="signal peptide" evidence="4">
    <location>
        <begin position="1"/>
        <end position="23"/>
    </location>
</feature>
<reference evidence="6 7" key="1">
    <citation type="submission" date="2021-06" db="EMBL/GenBank/DDBJ databases">
        <title>Differences between aerobic and microaerobic xylene degrading microbial communities.</title>
        <authorList>
            <person name="Banerjee S."/>
            <person name="Tancsics A."/>
        </authorList>
    </citation>
    <scope>NUCLEOTIDE SEQUENCE [LARGE SCALE GENOMIC DNA]</scope>
    <source>
        <strain evidence="6 7">MAP12</strain>
    </source>
</reference>
<dbReference type="InterPro" id="IPR009056">
    <property type="entry name" value="Cyt_c-like_dom"/>
</dbReference>
<dbReference type="Pfam" id="PF00034">
    <property type="entry name" value="Cytochrom_C"/>
    <property type="match status" value="1"/>
</dbReference>
<dbReference type="EMBL" id="JAHRGL010000016">
    <property type="protein sequence ID" value="MBV2132532.1"/>
    <property type="molecule type" value="Genomic_DNA"/>
</dbReference>
<gene>
    <name evidence="6" type="ORF">KRX52_06900</name>
</gene>
<organism evidence="6 7">
    <name type="scientific">Geopseudomonas aromaticivorans</name>
    <dbReference type="NCBI Taxonomy" id="2849492"/>
    <lineage>
        <taxon>Bacteria</taxon>
        <taxon>Pseudomonadati</taxon>
        <taxon>Pseudomonadota</taxon>
        <taxon>Gammaproteobacteria</taxon>
        <taxon>Pseudomonadales</taxon>
        <taxon>Pseudomonadaceae</taxon>
        <taxon>Geopseudomonas</taxon>
    </lineage>
</organism>
<dbReference type="PROSITE" id="PS51007">
    <property type="entry name" value="CYTC"/>
    <property type="match status" value="1"/>
</dbReference>
<feature type="domain" description="Cytochrome c" evidence="5">
    <location>
        <begin position="23"/>
        <end position="110"/>
    </location>
</feature>
<evidence type="ECO:0000313" key="6">
    <source>
        <dbReference type="EMBL" id="MBV2132532.1"/>
    </source>
</evidence>
<proteinExistence type="predicted"/>
<evidence type="ECO:0000259" key="5">
    <source>
        <dbReference type="PROSITE" id="PS51007"/>
    </source>
</evidence>
<dbReference type="RefSeq" id="WP_217680917.1">
    <property type="nucleotide sequence ID" value="NZ_JAHRGL010000016.1"/>
</dbReference>
<protein>
    <submittedName>
        <fullName evidence="6">C-type cytochrome</fullName>
    </submittedName>
</protein>
<feature type="chain" id="PRO_5046660902" evidence="4">
    <location>
        <begin position="24"/>
        <end position="115"/>
    </location>
</feature>
<dbReference type="Proteomes" id="UP000813068">
    <property type="component" value="Unassembled WGS sequence"/>
</dbReference>
<name>A0ABS6MUQ5_9GAMM</name>
<evidence type="ECO:0000256" key="1">
    <source>
        <dbReference type="ARBA" id="ARBA00022723"/>
    </source>
</evidence>
<evidence type="ECO:0000256" key="3">
    <source>
        <dbReference type="PROSITE-ProRule" id="PRU00433"/>
    </source>
</evidence>
<keyword evidence="2 3" id="KW-0408">Iron</keyword>
<evidence type="ECO:0000256" key="2">
    <source>
        <dbReference type="ARBA" id="ARBA00023004"/>
    </source>
</evidence>
<evidence type="ECO:0000256" key="4">
    <source>
        <dbReference type="SAM" id="SignalP"/>
    </source>
</evidence>
<comment type="caution">
    <text evidence="6">The sequence shown here is derived from an EMBL/GenBank/DDBJ whole genome shotgun (WGS) entry which is preliminary data.</text>
</comment>
<accession>A0ABS6MUQ5</accession>
<keyword evidence="1 3" id="KW-0479">Metal-binding</keyword>
<evidence type="ECO:0000313" key="7">
    <source>
        <dbReference type="Proteomes" id="UP000813068"/>
    </source>
</evidence>
<keyword evidence="3" id="KW-0349">Heme</keyword>